<evidence type="ECO:0000313" key="5">
    <source>
        <dbReference type="EMBL" id="KPA36762.1"/>
    </source>
</evidence>
<organism evidence="5 6">
    <name type="scientific">Fusarium langsethiae</name>
    <dbReference type="NCBI Taxonomy" id="179993"/>
    <lineage>
        <taxon>Eukaryota</taxon>
        <taxon>Fungi</taxon>
        <taxon>Dikarya</taxon>
        <taxon>Ascomycota</taxon>
        <taxon>Pezizomycotina</taxon>
        <taxon>Sordariomycetes</taxon>
        <taxon>Hypocreomycetidae</taxon>
        <taxon>Hypocreales</taxon>
        <taxon>Nectriaceae</taxon>
        <taxon>Fusarium</taxon>
    </lineage>
</organism>
<evidence type="ECO:0000256" key="1">
    <source>
        <dbReference type="ARBA" id="ARBA00006484"/>
    </source>
</evidence>
<proteinExistence type="inferred from homology"/>
<dbReference type="OrthoDB" id="2102561at2759"/>
<dbReference type="GO" id="GO:0005783">
    <property type="term" value="C:endoplasmic reticulum"/>
    <property type="evidence" value="ECO:0007669"/>
    <property type="project" value="TreeGrafter"/>
</dbReference>
<evidence type="ECO:0000256" key="3">
    <source>
        <dbReference type="ARBA" id="ARBA00023002"/>
    </source>
</evidence>
<dbReference type="PRINTS" id="PR00080">
    <property type="entry name" value="SDRFAMILY"/>
</dbReference>
<dbReference type="AlphaFoldDB" id="A0A0M9EP68"/>
<dbReference type="Gene3D" id="3.40.50.720">
    <property type="entry name" value="NAD(P)-binding Rossmann-like Domain"/>
    <property type="match status" value="1"/>
</dbReference>
<keyword evidence="3" id="KW-0560">Oxidoreductase</keyword>
<dbReference type="GO" id="GO:0019433">
    <property type="term" value="P:triglyceride catabolic process"/>
    <property type="evidence" value="ECO:0007669"/>
    <property type="project" value="TreeGrafter"/>
</dbReference>
<dbReference type="GO" id="GO:0005811">
    <property type="term" value="C:lipid droplet"/>
    <property type="evidence" value="ECO:0007669"/>
    <property type="project" value="TreeGrafter"/>
</dbReference>
<evidence type="ECO:0000256" key="4">
    <source>
        <dbReference type="RuleBase" id="RU000363"/>
    </source>
</evidence>
<dbReference type="PROSITE" id="PS00061">
    <property type="entry name" value="ADH_SHORT"/>
    <property type="match status" value="1"/>
</dbReference>
<evidence type="ECO:0000256" key="2">
    <source>
        <dbReference type="ARBA" id="ARBA00022857"/>
    </source>
</evidence>
<dbReference type="PRINTS" id="PR00081">
    <property type="entry name" value="GDHRDH"/>
</dbReference>
<dbReference type="Pfam" id="PF00106">
    <property type="entry name" value="adh_short"/>
    <property type="match status" value="1"/>
</dbReference>
<dbReference type="PANTHER" id="PTHR44169:SF3">
    <property type="entry name" value="SHORT-CHAIN DEHYDROGENASE SRDE"/>
    <property type="match status" value="1"/>
</dbReference>
<dbReference type="GO" id="GO:0000140">
    <property type="term" value="F:acylglycerone-phosphate reductase (NADP+) activity"/>
    <property type="evidence" value="ECO:0007669"/>
    <property type="project" value="TreeGrafter"/>
</dbReference>
<evidence type="ECO:0000313" key="6">
    <source>
        <dbReference type="Proteomes" id="UP000037904"/>
    </source>
</evidence>
<protein>
    <submittedName>
        <fullName evidence="5">Ibr finger protein</fullName>
    </submittedName>
</protein>
<dbReference type="GO" id="GO:0006654">
    <property type="term" value="P:phosphatidic acid biosynthetic process"/>
    <property type="evidence" value="ECO:0007669"/>
    <property type="project" value="TreeGrafter"/>
</dbReference>
<keyword evidence="6" id="KW-1185">Reference proteome</keyword>
<accession>A0A0M9EP68</accession>
<sequence length="294" mass="31236">MSQPRTILITGCSDGSLGSALALALKPHGWRVLGSGRDLSKLKVLQEAGIECVQMDVNSTESISKATDEIRKLTGGSLDALVNNAGTGYSMPILDVDIDKIHEVFELNVFSIIRVTRIFLPLLIESSYGGMLINNTSGSGLLGVATPFQGGYAASKAAASSITESLRLELEPFGIRVINLLTGAVKSTFFVNAPDAELPKDSIYSVAREEIESTMAGNMPGLVKQDITTWAKQVAADLSQRKVPYLISRGDAAGTARYATLIPTGTFDSIIKKSGGVDVLERKLGEQKAASKTK</sequence>
<dbReference type="InterPro" id="IPR036291">
    <property type="entry name" value="NAD(P)-bd_dom_sf"/>
</dbReference>
<dbReference type="EMBL" id="JXCE01000551">
    <property type="protein sequence ID" value="KPA36762.1"/>
    <property type="molecule type" value="Genomic_DNA"/>
</dbReference>
<dbReference type="SUPFAM" id="SSF51735">
    <property type="entry name" value="NAD(P)-binding Rossmann-fold domains"/>
    <property type="match status" value="1"/>
</dbReference>
<gene>
    <name evidence="5" type="ORF">FLAG1_10452</name>
</gene>
<dbReference type="PANTHER" id="PTHR44169">
    <property type="entry name" value="NADPH-DEPENDENT 1-ACYLDIHYDROXYACETONE PHOSPHATE REDUCTASE"/>
    <property type="match status" value="1"/>
</dbReference>
<dbReference type="Proteomes" id="UP000037904">
    <property type="component" value="Unassembled WGS sequence"/>
</dbReference>
<comment type="caution">
    <text evidence="5">The sequence shown here is derived from an EMBL/GenBank/DDBJ whole genome shotgun (WGS) entry which is preliminary data.</text>
</comment>
<dbReference type="InterPro" id="IPR002347">
    <property type="entry name" value="SDR_fam"/>
</dbReference>
<reference evidence="5 6" key="1">
    <citation type="submission" date="2015-04" db="EMBL/GenBank/DDBJ databases">
        <title>The draft genome sequence of Fusarium langsethiae, a T-2/HT-2 mycotoxin producer.</title>
        <authorList>
            <person name="Lysoe E."/>
            <person name="Divon H.H."/>
            <person name="Terzi V."/>
            <person name="Orru L."/>
            <person name="Lamontanara A."/>
            <person name="Kolseth A.-K."/>
            <person name="Frandsen R.J."/>
            <person name="Nielsen K."/>
            <person name="Thrane U."/>
        </authorList>
    </citation>
    <scope>NUCLEOTIDE SEQUENCE [LARGE SCALE GENOMIC DNA]</scope>
    <source>
        <strain evidence="5 6">Fl201059</strain>
    </source>
</reference>
<comment type="similarity">
    <text evidence="1 4">Belongs to the short-chain dehydrogenases/reductases (SDR) family.</text>
</comment>
<keyword evidence="2" id="KW-0521">NADP</keyword>
<dbReference type="InterPro" id="IPR020904">
    <property type="entry name" value="Sc_DH/Rdtase_CS"/>
</dbReference>
<dbReference type="GO" id="GO:0004806">
    <property type="term" value="F:triacylglycerol lipase activity"/>
    <property type="evidence" value="ECO:0007669"/>
    <property type="project" value="TreeGrafter"/>
</dbReference>
<name>A0A0M9EP68_FUSLA</name>